<protein>
    <recommendedName>
        <fullName evidence="4">MFS transporter</fullName>
    </recommendedName>
</protein>
<feature type="transmembrane region" description="Helical" evidence="1">
    <location>
        <begin position="6"/>
        <end position="30"/>
    </location>
</feature>
<gene>
    <name evidence="2" type="ORF">C942_00524</name>
</gene>
<evidence type="ECO:0000313" key="3">
    <source>
        <dbReference type="Proteomes" id="UP000011134"/>
    </source>
</evidence>
<dbReference type="RefSeq" id="WP_007465173.1">
    <property type="nucleotide sequence ID" value="NZ_AMZO01000015.1"/>
</dbReference>
<dbReference type="EMBL" id="AMZO01000015">
    <property type="protein sequence ID" value="ELR65898.1"/>
    <property type="molecule type" value="Genomic_DNA"/>
</dbReference>
<evidence type="ECO:0000256" key="1">
    <source>
        <dbReference type="SAM" id="Phobius"/>
    </source>
</evidence>
<reference evidence="2 3" key="1">
    <citation type="submission" date="2012-12" db="EMBL/GenBank/DDBJ databases">
        <title>Genome Assembly of Photobacterium sp. AK15.</title>
        <authorList>
            <person name="Khatri I."/>
            <person name="Vaidya B."/>
            <person name="Srinivas T.N.R."/>
            <person name="Subramanian S."/>
            <person name="Pinnaka A."/>
        </authorList>
    </citation>
    <scope>NUCLEOTIDE SEQUENCE [LARGE SCALE GENOMIC DNA]</scope>
    <source>
        <strain evidence="2 3">AK15</strain>
    </source>
</reference>
<keyword evidence="1" id="KW-1133">Transmembrane helix</keyword>
<keyword evidence="3" id="KW-1185">Reference proteome</keyword>
<keyword evidence="1" id="KW-0812">Transmembrane</keyword>
<proteinExistence type="predicted"/>
<organism evidence="2 3">
    <name type="scientific">Photobacterium marinum</name>
    <dbReference type="NCBI Taxonomy" id="1056511"/>
    <lineage>
        <taxon>Bacteria</taxon>
        <taxon>Pseudomonadati</taxon>
        <taxon>Pseudomonadota</taxon>
        <taxon>Gammaproteobacteria</taxon>
        <taxon>Vibrionales</taxon>
        <taxon>Vibrionaceae</taxon>
        <taxon>Photobacterium</taxon>
    </lineage>
</organism>
<evidence type="ECO:0008006" key="4">
    <source>
        <dbReference type="Google" id="ProtNLM"/>
    </source>
</evidence>
<accession>L8JCA5</accession>
<evidence type="ECO:0000313" key="2">
    <source>
        <dbReference type="EMBL" id="ELR65898.1"/>
    </source>
</evidence>
<comment type="caution">
    <text evidence="2">The sequence shown here is derived from an EMBL/GenBank/DDBJ whole genome shotgun (WGS) entry which is preliminary data.</text>
</comment>
<name>L8JCA5_9GAMM</name>
<keyword evidence="1" id="KW-0472">Membrane</keyword>
<dbReference type="Proteomes" id="UP000011134">
    <property type="component" value="Unassembled WGS sequence"/>
</dbReference>
<dbReference type="PATRIC" id="fig|1056511.3.peg.2013"/>
<sequence length="56" mass="6013">MAAQLHILYFATRIAFFIAGVSPAAWALLIPLAKERLLADNGTMGLVLLAFGIGHF</sequence>
<dbReference type="AlphaFoldDB" id="L8JCA5"/>